<sequence>MEDDMFGASVWGTSQATSSTYKEVEEDSFDTEHDTPDDFDDFGPTADSSAAADDDDDDFGDFGDFGEAGQTASSSGFQDEFQQLEMGVDTGGFGAAGSVPLRLDPFPSRDDLVAQVEAILLPITQRLPDTASNEGIRDVEGMSQILAVRDSRDLFNEITQPPPPSKPPNWTRSRIRRQHLITLGVPVNLDEVLEPQAPGKSALPPLHITSRPMSAPPGPRKQPHTNGNMASSVANSRSGTPQPGGRRAASNLGPKPVLDEARISKLVEVDPANLSLLPLPALEKHLGEIREQTASASALLTYLLQSRDALQQDSETYNGLIAELVGEAQKIKTGKGRVVTRKGTIS</sequence>
<evidence type="ECO:0000256" key="1">
    <source>
        <dbReference type="SAM" id="MobiDB-lite"/>
    </source>
</evidence>
<keyword evidence="3" id="KW-1185">Reference proteome</keyword>
<evidence type="ECO:0000313" key="3">
    <source>
        <dbReference type="Proteomes" id="UP000305067"/>
    </source>
</evidence>
<name>A0A5C3QYM9_9AGAR</name>
<dbReference type="PANTHER" id="PTHR38698:SF1">
    <property type="entry name" value="FUNGAL PROTEIN"/>
    <property type="match status" value="1"/>
</dbReference>
<dbReference type="Proteomes" id="UP000305067">
    <property type="component" value="Unassembled WGS sequence"/>
</dbReference>
<accession>A0A5C3QYM9</accession>
<dbReference type="AlphaFoldDB" id="A0A5C3QYM9"/>
<feature type="compositionally biased region" description="Low complexity" evidence="1">
    <location>
        <begin position="42"/>
        <end position="51"/>
    </location>
</feature>
<feature type="region of interest" description="Disordered" evidence="1">
    <location>
        <begin position="1"/>
        <end position="75"/>
    </location>
</feature>
<feature type="compositionally biased region" description="Polar residues" evidence="1">
    <location>
        <begin position="11"/>
        <end position="21"/>
    </location>
</feature>
<feature type="region of interest" description="Disordered" evidence="1">
    <location>
        <begin position="196"/>
        <end position="256"/>
    </location>
</feature>
<gene>
    <name evidence="2" type="ORF">BDV98DRAFT_589484</name>
</gene>
<dbReference type="InterPro" id="IPR031355">
    <property type="entry name" value="YBL010C/LAA2-like"/>
</dbReference>
<evidence type="ECO:0000313" key="2">
    <source>
        <dbReference type="EMBL" id="TFL05910.1"/>
    </source>
</evidence>
<dbReference type="STRING" id="1884261.A0A5C3QYM9"/>
<dbReference type="OrthoDB" id="5378975at2759"/>
<dbReference type="EMBL" id="ML178816">
    <property type="protein sequence ID" value="TFL05910.1"/>
    <property type="molecule type" value="Genomic_DNA"/>
</dbReference>
<feature type="compositionally biased region" description="Acidic residues" evidence="1">
    <location>
        <begin position="52"/>
        <end position="61"/>
    </location>
</feature>
<reference evidence="2 3" key="1">
    <citation type="journal article" date="2019" name="Nat. Ecol. Evol.">
        <title>Megaphylogeny resolves global patterns of mushroom evolution.</title>
        <authorList>
            <person name="Varga T."/>
            <person name="Krizsan K."/>
            <person name="Foldi C."/>
            <person name="Dima B."/>
            <person name="Sanchez-Garcia M."/>
            <person name="Sanchez-Ramirez S."/>
            <person name="Szollosi G.J."/>
            <person name="Szarkandi J.G."/>
            <person name="Papp V."/>
            <person name="Albert L."/>
            <person name="Andreopoulos W."/>
            <person name="Angelini C."/>
            <person name="Antonin V."/>
            <person name="Barry K.W."/>
            <person name="Bougher N.L."/>
            <person name="Buchanan P."/>
            <person name="Buyck B."/>
            <person name="Bense V."/>
            <person name="Catcheside P."/>
            <person name="Chovatia M."/>
            <person name="Cooper J."/>
            <person name="Damon W."/>
            <person name="Desjardin D."/>
            <person name="Finy P."/>
            <person name="Geml J."/>
            <person name="Haridas S."/>
            <person name="Hughes K."/>
            <person name="Justo A."/>
            <person name="Karasinski D."/>
            <person name="Kautmanova I."/>
            <person name="Kiss B."/>
            <person name="Kocsube S."/>
            <person name="Kotiranta H."/>
            <person name="LaButti K.M."/>
            <person name="Lechner B.E."/>
            <person name="Liimatainen K."/>
            <person name="Lipzen A."/>
            <person name="Lukacs Z."/>
            <person name="Mihaltcheva S."/>
            <person name="Morgado L.N."/>
            <person name="Niskanen T."/>
            <person name="Noordeloos M.E."/>
            <person name="Ohm R.A."/>
            <person name="Ortiz-Santana B."/>
            <person name="Ovrebo C."/>
            <person name="Racz N."/>
            <person name="Riley R."/>
            <person name="Savchenko A."/>
            <person name="Shiryaev A."/>
            <person name="Soop K."/>
            <person name="Spirin V."/>
            <person name="Szebenyi C."/>
            <person name="Tomsovsky M."/>
            <person name="Tulloss R.E."/>
            <person name="Uehling J."/>
            <person name="Grigoriev I.V."/>
            <person name="Vagvolgyi C."/>
            <person name="Papp T."/>
            <person name="Martin F.M."/>
            <person name="Miettinen O."/>
            <person name="Hibbett D.S."/>
            <person name="Nagy L.G."/>
        </authorList>
    </citation>
    <scope>NUCLEOTIDE SEQUENCE [LARGE SCALE GENOMIC DNA]</scope>
    <source>
        <strain evidence="2 3">CBS 309.79</strain>
    </source>
</reference>
<feature type="compositionally biased region" description="Polar residues" evidence="1">
    <location>
        <begin position="224"/>
        <end position="241"/>
    </location>
</feature>
<proteinExistence type="predicted"/>
<dbReference type="Pfam" id="PF17104">
    <property type="entry name" value="YBL010C_LAA2"/>
    <property type="match status" value="1"/>
</dbReference>
<organism evidence="2 3">
    <name type="scientific">Pterulicium gracile</name>
    <dbReference type="NCBI Taxonomy" id="1884261"/>
    <lineage>
        <taxon>Eukaryota</taxon>
        <taxon>Fungi</taxon>
        <taxon>Dikarya</taxon>
        <taxon>Basidiomycota</taxon>
        <taxon>Agaricomycotina</taxon>
        <taxon>Agaricomycetes</taxon>
        <taxon>Agaricomycetidae</taxon>
        <taxon>Agaricales</taxon>
        <taxon>Pleurotineae</taxon>
        <taxon>Pterulaceae</taxon>
        <taxon>Pterulicium</taxon>
    </lineage>
</organism>
<protein>
    <submittedName>
        <fullName evidence="2">Uncharacterized protein</fullName>
    </submittedName>
</protein>
<dbReference type="PANTHER" id="PTHR38698">
    <property type="entry name" value="EXPRESSED PROTEIN"/>
    <property type="match status" value="1"/>
</dbReference>